<protein>
    <recommendedName>
        <fullName evidence="12">Ubiquitin carboxyl-terminal hydrolase 50</fullName>
        <ecNumber evidence="5">3.4.19.12</ecNumber>
    </recommendedName>
</protein>
<dbReference type="GO" id="GO:0005634">
    <property type="term" value="C:nucleus"/>
    <property type="evidence" value="ECO:0007669"/>
    <property type="project" value="UniProtKB-SubCell"/>
</dbReference>
<dbReference type="PROSITE" id="PS00972">
    <property type="entry name" value="USP_1"/>
    <property type="match status" value="1"/>
</dbReference>
<dbReference type="GO" id="GO:1900227">
    <property type="term" value="P:positive regulation of NLRP3 inflammasome complex assembly"/>
    <property type="evidence" value="ECO:0007669"/>
    <property type="project" value="UniProtKB-ARBA"/>
</dbReference>
<keyword evidence="10" id="KW-0131">Cell cycle</keyword>
<dbReference type="PANTHER" id="PTHR21646:SF11">
    <property type="entry name" value="INACTIVE UBIQUITIN CARBOXYL-TERMINAL HYDROLASE 50"/>
    <property type="match status" value="1"/>
</dbReference>
<proteinExistence type="inferred from homology"/>
<keyword evidence="7" id="KW-0378">Hydrolase</keyword>
<dbReference type="CDD" id="cd02674">
    <property type="entry name" value="Peptidase_C19R"/>
    <property type="match status" value="1"/>
</dbReference>
<evidence type="ECO:0000256" key="1">
    <source>
        <dbReference type="ARBA" id="ARBA00000707"/>
    </source>
</evidence>
<dbReference type="AlphaFoldDB" id="A0A8B9P665"/>
<dbReference type="Pfam" id="PF00443">
    <property type="entry name" value="UCH"/>
    <property type="match status" value="1"/>
</dbReference>
<keyword evidence="6" id="KW-0963">Cytoplasm</keyword>
<dbReference type="GO" id="GO:0001819">
    <property type="term" value="P:positive regulation of cytokine production"/>
    <property type="evidence" value="ECO:0007669"/>
    <property type="project" value="UniProtKB-ARBA"/>
</dbReference>
<evidence type="ECO:0000256" key="2">
    <source>
        <dbReference type="ARBA" id="ARBA00004123"/>
    </source>
</evidence>
<evidence type="ECO:0000259" key="13">
    <source>
        <dbReference type="PROSITE" id="PS50235"/>
    </source>
</evidence>
<dbReference type="GO" id="GO:0032651">
    <property type="term" value="P:regulation of interleukin-1 beta production"/>
    <property type="evidence" value="ECO:0007669"/>
    <property type="project" value="UniProtKB-ARBA"/>
</dbReference>
<keyword evidence="9" id="KW-0539">Nucleus</keyword>
<dbReference type="GO" id="GO:0004843">
    <property type="term" value="F:cysteine-type deubiquitinase activity"/>
    <property type="evidence" value="ECO:0007669"/>
    <property type="project" value="UniProtKB-EC"/>
</dbReference>
<dbReference type="SUPFAM" id="SSF54001">
    <property type="entry name" value="Cysteine proteinases"/>
    <property type="match status" value="1"/>
</dbReference>
<evidence type="ECO:0000256" key="4">
    <source>
        <dbReference type="ARBA" id="ARBA00009085"/>
    </source>
</evidence>
<organism evidence="14 15">
    <name type="scientific">Apteryx owenii</name>
    <name type="common">Little spotted kiwi</name>
    <dbReference type="NCBI Taxonomy" id="8824"/>
    <lineage>
        <taxon>Eukaryota</taxon>
        <taxon>Metazoa</taxon>
        <taxon>Chordata</taxon>
        <taxon>Craniata</taxon>
        <taxon>Vertebrata</taxon>
        <taxon>Euteleostomi</taxon>
        <taxon>Archelosauria</taxon>
        <taxon>Archosauria</taxon>
        <taxon>Dinosauria</taxon>
        <taxon>Saurischia</taxon>
        <taxon>Theropoda</taxon>
        <taxon>Coelurosauria</taxon>
        <taxon>Aves</taxon>
        <taxon>Palaeognathae</taxon>
        <taxon>Apterygiformes</taxon>
        <taxon>Apterygidae</taxon>
        <taxon>Apteryx</taxon>
    </lineage>
</organism>
<dbReference type="Proteomes" id="UP000694424">
    <property type="component" value="Unplaced"/>
</dbReference>
<evidence type="ECO:0000256" key="12">
    <source>
        <dbReference type="ARBA" id="ARBA00071632"/>
    </source>
</evidence>
<dbReference type="InterPro" id="IPR050185">
    <property type="entry name" value="Ub_carboxyl-term_hydrolase"/>
</dbReference>
<keyword evidence="15" id="KW-1185">Reference proteome</keyword>
<comment type="subcellular location">
    <subcellularLocation>
        <location evidence="3">Cytoplasm</location>
        <location evidence="3">Cytoskeleton</location>
        <location evidence="3">Microtubule organizing center</location>
        <location evidence="3">Centrosome</location>
    </subcellularLocation>
    <subcellularLocation>
        <location evidence="2">Nucleus</location>
    </subcellularLocation>
</comment>
<comment type="function">
    <text evidence="11">Deubiquitinating enzyme that removes conjugated ubiquitin from specific proteins to regulate different cellular processes. Regulates the inflammasome signaling pathway by deubiquitinating 'Lys-63'-linked polyubiquitination of the PYCARD/ASC adapter protein. Regulates the ubiquitination and stability of the ACE2 protein. Acts as a negative regulator of the G2/M checkpoint pathway, by preventing serine/threonine kinase WEE1 degradation, thereby repressing entry into mitosis following activation of the G2/M DNA damage checkpoint.</text>
</comment>
<dbReference type="Ensembl" id="ENSAOWT00000006571.1">
    <property type="protein sequence ID" value="ENSAOWP00000005798.1"/>
    <property type="gene ID" value="ENSAOWG00000003975.1"/>
</dbReference>
<dbReference type="GO" id="GO:0016579">
    <property type="term" value="P:protein deubiquitination"/>
    <property type="evidence" value="ECO:0007669"/>
    <property type="project" value="InterPro"/>
</dbReference>
<evidence type="ECO:0000256" key="7">
    <source>
        <dbReference type="ARBA" id="ARBA00022801"/>
    </source>
</evidence>
<evidence type="ECO:0000256" key="10">
    <source>
        <dbReference type="ARBA" id="ARBA00023306"/>
    </source>
</evidence>
<evidence type="ECO:0000256" key="9">
    <source>
        <dbReference type="ARBA" id="ARBA00023242"/>
    </source>
</evidence>
<comment type="catalytic activity">
    <reaction evidence="1">
        <text>Thiol-dependent hydrolysis of ester, thioester, amide, peptide and isopeptide bonds formed by the C-terminal Gly of ubiquitin (a 76-residue protein attached to proteins as an intracellular targeting signal).</text>
        <dbReference type="EC" id="3.4.19.12"/>
    </reaction>
</comment>
<evidence type="ECO:0000313" key="14">
    <source>
        <dbReference type="Ensembl" id="ENSAOWP00000005798.1"/>
    </source>
</evidence>
<evidence type="ECO:0000256" key="3">
    <source>
        <dbReference type="ARBA" id="ARBA00004300"/>
    </source>
</evidence>
<reference evidence="14" key="2">
    <citation type="submission" date="2025-09" db="UniProtKB">
        <authorList>
            <consortium name="Ensembl"/>
        </authorList>
    </citation>
    <scope>IDENTIFICATION</scope>
</reference>
<dbReference type="FunFam" id="3.90.70.10:FF:000084">
    <property type="entry name" value="inactive ubiquitin carboxyl-terminal hydrolase 50"/>
    <property type="match status" value="1"/>
</dbReference>
<reference evidence="14" key="1">
    <citation type="submission" date="2025-08" db="UniProtKB">
        <authorList>
            <consortium name="Ensembl"/>
        </authorList>
    </citation>
    <scope>IDENTIFICATION</scope>
</reference>
<evidence type="ECO:0000256" key="11">
    <source>
        <dbReference type="ARBA" id="ARBA00059253"/>
    </source>
</evidence>
<dbReference type="InterPro" id="IPR038765">
    <property type="entry name" value="Papain-like_cys_pep_sf"/>
</dbReference>
<dbReference type="InterPro" id="IPR028889">
    <property type="entry name" value="USP"/>
</dbReference>
<dbReference type="InterPro" id="IPR018200">
    <property type="entry name" value="USP_CS"/>
</dbReference>
<comment type="similarity">
    <text evidence="4">Belongs to the peptidase C19 family.</text>
</comment>
<evidence type="ECO:0000256" key="8">
    <source>
        <dbReference type="ARBA" id="ARBA00023212"/>
    </source>
</evidence>
<dbReference type="InterPro" id="IPR001394">
    <property type="entry name" value="Peptidase_C19_UCH"/>
</dbReference>
<dbReference type="EC" id="3.4.19.12" evidence="5"/>
<dbReference type="PANTHER" id="PTHR21646">
    <property type="entry name" value="UBIQUITIN CARBOXYL-TERMINAL HYDROLASE"/>
    <property type="match status" value="1"/>
</dbReference>
<keyword evidence="8" id="KW-0206">Cytoskeleton</keyword>
<evidence type="ECO:0000313" key="15">
    <source>
        <dbReference type="Proteomes" id="UP000694424"/>
    </source>
</evidence>
<evidence type="ECO:0000256" key="6">
    <source>
        <dbReference type="ARBA" id="ARBA00022490"/>
    </source>
</evidence>
<feature type="domain" description="USP" evidence="13">
    <location>
        <begin position="40"/>
        <end position="352"/>
    </location>
</feature>
<dbReference type="PROSITE" id="PS00973">
    <property type="entry name" value="USP_2"/>
    <property type="match status" value="1"/>
</dbReference>
<dbReference type="Gene3D" id="3.90.70.10">
    <property type="entry name" value="Cysteine proteinases"/>
    <property type="match status" value="1"/>
</dbReference>
<dbReference type="GO" id="GO:0005813">
    <property type="term" value="C:centrosome"/>
    <property type="evidence" value="ECO:0007669"/>
    <property type="project" value="UniProtKB-SubCell"/>
</dbReference>
<sequence length="361" mass="40553">MASQAPAAPDDLDVSVCLGNLRDSSKDSLDEMNHLYQGLTGLQNLGNTCYMNAILQCLCSMSPLVEYFLSGKYVTALCKGHQTTAFSYFTRKFDCVSPEVFQLVLGERYPAFTKRTQQDAQEFLICVLNELHEALKKVRSSSRRCQGSTTGARESRVTVSETSIITQLFEGQLSYDITCLECETTTDKPEIFTVLSLPIPSESACSLQDCLRCFFQQDTLTWNNQIHCSWCGTKQDAAVKANITKAPKIIIFHLKRFDRQGNYKKKLLTDICYPLSNLDLSPYSYPFFCRNSKYSLCAVVNHFGFLDGGHYTAFCKHSVTKSWYSFDDSQITAIPNSSVQTAAAYLLFYTCQAFSAPTKSR</sequence>
<name>A0A8B9P665_APTOW</name>
<accession>A0A8B9P665</accession>
<dbReference type="PROSITE" id="PS50235">
    <property type="entry name" value="USP_3"/>
    <property type="match status" value="1"/>
</dbReference>
<evidence type="ECO:0000256" key="5">
    <source>
        <dbReference type="ARBA" id="ARBA00012759"/>
    </source>
</evidence>